<name>A0A5J6X1W7_9GAMM</name>
<proteinExistence type="predicted"/>
<organism evidence="1 2">
    <name type="scientific">Aeromonas simiae</name>
    <dbReference type="NCBI Taxonomy" id="218936"/>
    <lineage>
        <taxon>Bacteria</taxon>
        <taxon>Pseudomonadati</taxon>
        <taxon>Pseudomonadota</taxon>
        <taxon>Gammaproteobacteria</taxon>
        <taxon>Aeromonadales</taxon>
        <taxon>Aeromonadaceae</taxon>
        <taxon>Aeromonas</taxon>
    </lineage>
</organism>
<dbReference type="Proteomes" id="UP000594034">
    <property type="component" value="Chromosome"/>
</dbReference>
<keyword evidence="2" id="KW-1185">Reference proteome</keyword>
<dbReference type="OrthoDB" id="5589301at2"/>
<sequence length="68" mass="8092">MNGRLTEIGNASQFHEYLSTMGIHSNPPLDMIKESWEYRRDDEIVALVKRERSGQTRYYLNAHRLCRH</sequence>
<dbReference type="AlphaFoldDB" id="A0A5J6X1W7"/>
<evidence type="ECO:0000313" key="2">
    <source>
        <dbReference type="Proteomes" id="UP000594034"/>
    </source>
</evidence>
<evidence type="ECO:0000313" key="1">
    <source>
        <dbReference type="EMBL" id="QFI56521.1"/>
    </source>
</evidence>
<accession>A0A5J6X1W7</accession>
<protein>
    <submittedName>
        <fullName evidence="1">Uncharacterized protein</fullName>
    </submittedName>
</protein>
<dbReference type="KEGG" id="asim:FE240_18710"/>
<dbReference type="RefSeq" id="WP_042044619.1">
    <property type="nucleotide sequence ID" value="NZ_CDBY01000005.1"/>
</dbReference>
<gene>
    <name evidence="1" type="ORF">FE240_18710</name>
</gene>
<reference evidence="1 2" key="1">
    <citation type="submission" date="2019-05" db="EMBL/GenBank/DDBJ databases">
        <title>OXA-830, a novel chromosomally encoded expanded-spectrum class D beta-lactamase in Aeromonas simiae.</title>
        <authorList>
            <person name="Zhou W."/>
            <person name="Chen Q."/>
        </authorList>
    </citation>
    <scope>NUCLEOTIDE SEQUENCE [LARGE SCALE GENOMIC DNA]</scope>
    <source>
        <strain evidence="1 2">A6</strain>
    </source>
</reference>
<dbReference type="EMBL" id="CP040449">
    <property type="protein sequence ID" value="QFI56521.1"/>
    <property type="molecule type" value="Genomic_DNA"/>
</dbReference>